<organism evidence="10 11">
    <name type="scientific">Occallatibacter riparius</name>
    <dbReference type="NCBI Taxonomy" id="1002689"/>
    <lineage>
        <taxon>Bacteria</taxon>
        <taxon>Pseudomonadati</taxon>
        <taxon>Acidobacteriota</taxon>
        <taxon>Terriglobia</taxon>
        <taxon>Terriglobales</taxon>
        <taxon>Acidobacteriaceae</taxon>
        <taxon>Occallatibacter</taxon>
    </lineage>
</organism>
<feature type="transmembrane region" description="Helical" evidence="7">
    <location>
        <begin position="404"/>
        <end position="427"/>
    </location>
</feature>
<feature type="transmembrane region" description="Helical" evidence="7">
    <location>
        <begin position="348"/>
        <end position="372"/>
    </location>
</feature>
<keyword evidence="5 7" id="KW-0472">Membrane</keyword>
<evidence type="ECO:0000259" key="9">
    <source>
        <dbReference type="Pfam" id="PF12704"/>
    </source>
</evidence>
<dbReference type="NCBIfam" id="TIGR03434">
    <property type="entry name" value="ADOP"/>
    <property type="match status" value="1"/>
</dbReference>
<feature type="domain" description="ABC3 transporter permease C-terminal" evidence="8">
    <location>
        <begin position="759"/>
        <end position="872"/>
    </location>
</feature>
<protein>
    <submittedName>
        <fullName evidence="10">ABC transporter permease</fullName>
    </submittedName>
</protein>
<evidence type="ECO:0000256" key="4">
    <source>
        <dbReference type="ARBA" id="ARBA00022989"/>
    </source>
</evidence>
<dbReference type="EMBL" id="CP093313">
    <property type="protein sequence ID" value="UWZ85901.1"/>
    <property type="molecule type" value="Genomic_DNA"/>
</dbReference>
<comment type="similarity">
    <text evidence="6">Belongs to the ABC-4 integral membrane protein family.</text>
</comment>
<reference evidence="10" key="1">
    <citation type="submission" date="2021-04" db="EMBL/GenBank/DDBJ databases">
        <title>Phylogenetic analysis of Acidobacteriaceae.</title>
        <authorList>
            <person name="Qiu L."/>
            <person name="Zhang Q."/>
        </authorList>
    </citation>
    <scope>NUCLEOTIDE SEQUENCE</scope>
    <source>
        <strain evidence="10">DSM 25168</strain>
    </source>
</reference>
<dbReference type="Pfam" id="PF02687">
    <property type="entry name" value="FtsX"/>
    <property type="match status" value="2"/>
</dbReference>
<feature type="transmembrane region" description="Helical" evidence="7">
    <location>
        <begin position="447"/>
        <end position="467"/>
    </location>
</feature>
<evidence type="ECO:0000256" key="1">
    <source>
        <dbReference type="ARBA" id="ARBA00004651"/>
    </source>
</evidence>
<dbReference type="GO" id="GO:0022857">
    <property type="term" value="F:transmembrane transporter activity"/>
    <property type="evidence" value="ECO:0007669"/>
    <property type="project" value="TreeGrafter"/>
</dbReference>
<evidence type="ECO:0000259" key="8">
    <source>
        <dbReference type="Pfam" id="PF02687"/>
    </source>
</evidence>
<dbReference type="AlphaFoldDB" id="A0A9J7BXJ1"/>
<feature type="domain" description="MacB-like periplasmic core" evidence="9">
    <location>
        <begin position="94"/>
        <end position="312"/>
    </location>
</feature>
<dbReference type="NCBIfam" id="NF038403">
    <property type="entry name" value="perm_prefix_1"/>
    <property type="match status" value="1"/>
</dbReference>
<evidence type="ECO:0000313" key="10">
    <source>
        <dbReference type="EMBL" id="UWZ85901.1"/>
    </source>
</evidence>
<feature type="transmembrane region" description="Helical" evidence="7">
    <location>
        <begin position="755"/>
        <end position="780"/>
    </location>
</feature>
<keyword evidence="11" id="KW-1185">Reference proteome</keyword>
<dbReference type="GO" id="GO:0005886">
    <property type="term" value="C:plasma membrane"/>
    <property type="evidence" value="ECO:0007669"/>
    <property type="project" value="UniProtKB-SubCell"/>
</dbReference>
<feature type="transmembrane region" description="Helical" evidence="7">
    <location>
        <begin position="811"/>
        <end position="837"/>
    </location>
</feature>
<feature type="transmembrane region" description="Helical" evidence="7">
    <location>
        <begin position="843"/>
        <end position="862"/>
    </location>
</feature>
<dbReference type="KEGG" id="orp:MOP44_08145"/>
<dbReference type="PANTHER" id="PTHR30572">
    <property type="entry name" value="MEMBRANE COMPONENT OF TRANSPORTER-RELATED"/>
    <property type="match status" value="1"/>
</dbReference>
<dbReference type="InterPro" id="IPR047928">
    <property type="entry name" value="Perm_prefix_1"/>
</dbReference>
<feature type="domain" description="MacB-like periplasmic core" evidence="9">
    <location>
        <begin position="503"/>
        <end position="722"/>
    </location>
</feature>
<dbReference type="InterPro" id="IPR017800">
    <property type="entry name" value="ADOP"/>
</dbReference>
<gene>
    <name evidence="10" type="ORF">MOP44_08145</name>
</gene>
<sequence length="879" mass="94639">MASLRRVANLFRRSRLDRDISEELRAHIEMRIEDNVARGLSPEEARREALVRFGNHAATKERVVASDASLGLAEWGRDIRYAARHLRRSPGFALTAIATLMVGIGACVVVFGVLNALVLRPLNLAGADRLVQVVNKQPGDDSQSYPDYLDLRARNSTFADMVAYRVDQAGMSVGSSAQKSWVYEVSGNYFEMLGVTPQVGRMIAPSDEHGPNSAPYMVLSDGFWRSRFEGDPRVVGMTVQLNKHPFTIIGVAPKTFHGTELFLWPDFWIPMVNEEQVQGYSFLEKRYNHGIYVLGSVKPGVTVVQATDNLRAVGKGLAKEHPVEDGGMEPRLVRPGLFADTVGDPMRAFTVAIMGLAVLVLLAACANLAGIFTARFADRTRELAIRISIGSGRWRILRQLLTEALLVCAAGGAAGTAAAAAMLNVLSRWQPIPEFPIHVTAVPDLKVYAVAIGLSLASGILPGLVPARQIWRMDAMQAIKSGAVTAGLLRRLTLRDVLLGVQIALCALLITSSLVAVRGMQRALKAPIGFKPEGVALASMDMHMSGYADKTALPVQRRMIDAASHIPGVTAAGTIDSMPLGTGGSNEPVFRDGTTDFRPKNTVTVAKYYAISPGYLHAAKTRLLAGRDFTWSDDDKTRRVAVVNETFARRMFGSTSAVGQHYVEPGNTRIEIVGVVEDGKYDTITEDATAAAFYPLGQYTASSTVLVVRSERPVAETMSALRGALAAIDSSLPFTLQTWPDALTLAMFPARIATAVLMVLGVLAAMLAVTGIFGMAAYSVSKRLRELGIRVAVGARRTQVLRAALSRPTKVLVVGSAAGLVLGVLASRLLAVVVYQASPKDPLVLSGALVLMVLVGLAASWIPAQRAMRVNPAQLLRED</sequence>
<keyword evidence="3 7" id="KW-0812">Transmembrane</keyword>
<keyword evidence="4 7" id="KW-1133">Transmembrane helix</keyword>
<evidence type="ECO:0000256" key="2">
    <source>
        <dbReference type="ARBA" id="ARBA00022475"/>
    </source>
</evidence>
<dbReference type="PANTHER" id="PTHR30572:SF4">
    <property type="entry name" value="ABC TRANSPORTER PERMEASE YTRF"/>
    <property type="match status" value="1"/>
</dbReference>
<accession>A0A9J7BXJ1</accession>
<evidence type="ECO:0000256" key="7">
    <source>
        <dbReference type="SAM" id="Phobius"/>
    </source>
</evidence>
<feature type="transmembrane region" description="Helical" evidence="7">
    <location>
        <begin position="497"/>
        <end position="517"/>
    </location>
</feature>
<evidence type="ECO:0000256" key="3">
    <source>
        <dbReference type="ARBA" id="ARBA00022692"/>
    </source>
</evidence>
<name>A0A9J7BXJ1_9BACT</name>
<evidence type="ECO:0000256" key="6">
    <source>
        <dbReference type="ARBA" id="ARBA00038076"/>
    </source>
</evidence>
<dbReference type="Proteomes" id="UP001059380">
    <property type="component" value="Chromosome"/>
</dbReference>
<evidence type="ECO:0000256" key="5">
    <source>
        <dbReference type="ARBA" id="ARBA00023136"/>
    </source>
</evidence>
<dbReference type="Pfam" id="PF12704">
    <property type="entry name" value="MacB_PCD"/>
    <property type="match status" value="2"/>
</dbReference>
<keyword evidence="2" id="KW-1003">Cell membrane</keyword>
<feature type="transmembrane region" description="Helical" evidence="7">
    <location>
        <begin position="92"/>
        <end position="114"/>
    </location>
</feature>
<proteinExistence type="inferred from homology"/>
<dbReference type="RefSeq" id="WP_260795526.1">
    <property type="nucleotide sequence ID" value="NZ_CP093313.1"/>
</dbReference>
<evidence type="ECO:0000313" key="11">
    <source>
        <dbReference type="Proteomes" id="UP001059380"/>
    </source>
</evidence>
<dbReference type="InterPro" id="IPR003838">
    <property type="entry name" value="ABC3_permease_C"/>
</dbReference>
<dbReference type="InterPro" id="IPR050250">
    <property type="entry name" value="Macrolide_Exporter_MacB"/>
</dbReference>
<comment type="subcellular location">
    <subcellularLocation>
        <location evidence="1">Cell membrane</location>
        <topology evidence="1">Multi-pass membrane protein</topology>
    </subcellularLocation>
</comment>
<feature type="domain" description="ABC3 transporter permease C-terminal" evidence="8">
    <location>
        <begin position="356"/>
        <end position="473"/>
    </location>
</feature>
<dbReference type="InterPro" id="IPR025857">
    <property type="entry name" value="MacB_PCD"/>
</dbReference>